<keyword evidence="2" id="KW-0677">Repeat</keyword>
<feature type="compositionally biased region" description="Polar residues" evidence="5">
    <location>
        <begin position="9"/>
        <end position="27"/>
    </location>
</feature>
<keyword evidence="6" id="KW-0812">Transmembrane</keyword>
<keyword evidence="6" id="KW-1133">Transmembrane helix</keyword>
<comment type="caution">
    <text evidence="8">The sequence shown here is derived from an EMBL/GenBank/DDBJ whole genome shotgun (WGS) entry which is preliminary data.</text>
</comment>
<dbReference type="Proteomes" id="UP000663852">
    <property type="component" value="Unassembled WGS sequence"/>
</dbReference>
<evidence type="ECO:0000256" key="2">
    <source>
        <dbReference type="ARBA" id="ARBA00022737"/>
    </source>
</evidence>
<dbReference type="AlphaFoldDB" id="A0A815MSH6"/>
<dbReference type="PANTHER" id="PTHR10680">
    <property type="entry name" value="PEPTIDYL-GLYCINE ALPHA-AMIDATING MONOOXYGENASE"/>
    <property type="match status" value="1"/>
</dbReference>
<evidence type="ECO:0000313" key="9">
    <source>
        <dbReference type="Proteomes" id="UP000663828"/>
    </source>
</evidence>
<dbReference type="EMBL" id="CAJNOJ010000199">
    <property type="protein sequence ID" value="CAF1279823.1"/>
    <property type="molecule type" value="Genomic_DNA"/>
</dbReference>
<evidence type="ECO:0000313" key="8">
    <source>
        <dbReference type="EMBL" id="CAF1428579.1"/>
    </source>
</evidence>
<dbReference type="Gene3D" id="2.120.10.30">
    <property type="entry name" value="TolB, C-terminal domain"/>
    <property type="match status" value="1"/>
</dbReference>
<reference evidence="8" key="1">
    <citation type="submission" date="2021-02" db="EMBL/GenBank/DDBJ databases">
        <authorList>
            <person name="Nowell W R."/>
        </authorList>
    </citation>
    <scope>NUCLEOTIDE SEQUENCE</scope>
</reference>
<evidence type="ECO:0000256" key="4">
    <source>
        <dbReference type="PROSITE-ProRule" id="PRU00504"/>
    </source>
</evidence>
<dbReference type="InterPro" id="IPR001258">
    <property type="entry name" value="NHL_repeat"/>
</dbReference>
<evidence type="ECO:0000256" key="6">
    <source>
        <dbReference type="SAM" id="Phobius"/>
    </source>
</evidence>
<dbReference type="PANTHER" id="PTHR10680:SF14">
    <property type="entry name" value="PEPTIDYL-GLYCINE ALPHA-AMIDATING MONOOXYGENASE"/>
    <property type="match status" value="1"/>
</dbReference>
<dbReference type="InterPro" id="IPR011042">
    <property type="entry name" value="6-blade_b-propeller_TolB-like"/>
</dbReference>
<dbReference type="SUPFAM" id="SSF101898">
    <property type="entry name" value="NHL repeat"/>
    <property type="match status" value="1"/>
</dbReference>
<dbReference type="OrthoDB" id="342730at2759"/>
<evidence type="ECO:0000313" key="7">
    <source>
        <dbReference type="EMBL" id="CAF1279823.1"/>
    </source>
</evidence>
<feature type="repeat" description="NHL" evidence="4">
    <location>
        <begin position="294"/>
        <end position="325"/>
    </location>
</feature>
<sequence>MTKTDKNTDNVQLSDIGSSSPPKTTTAKLQVQRNTRKYIIICVIAVIVIITVVAITVAVLLTKRKTKPIIPIVEVNGNTTWRQHGITVAGENKSGNELSKLNGPRGFDLDDDLTLYIADELNHRVVRWKVNASKGELIAGKDGKGNKANQLESPTDVVIDKQKHSLIICDAGNSRILKVNHHNLAQEPTAILNTSCFSIMIDNNGYIYISETFSGGIKRWKEGQSHPEVIAGGNGPGNDLYHHMFPMYFFVDHNNDSVYVSDAYNNRVMKWLKNATKGIVVVGGYNNTNNLIYQLNVTNGIVVDNSNNIYVADRENSRIMRFTEGSKVGQIVVSGKGVGSMVNQLKNPEDILFDRDGNLYVVDCGNHRVQKFFIDKKR</sequence>
<evidence type="ECO:0000256" key="5">
    <source>
        <dbReference type="SAM" id="MobiDB-lite"/>
    </source>
</evidence>
<evidence type="ECO:0000256" key="3">
    <source>
        <dbReference type="ARBA" id="ARBA00023180"/>
    </source>
</evidence>
<organism evidence="8 9">
    <name type="scientific">Adineta ricciae</name>
    <name type="common">Rotifer</name>
    <dbReference type="NCBI Taxonomy" id="249248"/>
    <lineage>
        <taxon>Eukaryota</taxon>
        <taxon>Metazoa</taxon>
        <taxon>Spiralia</taxon>
        <taxon>Gnathifera</taxon>
        <taxon>Rotifera</taxon>
        <taxon>Eurotatoria</taxon>
        <taxon>Bdelloidea</taxon>
        <taxon>Adinetida</taxon>
        <taxon>Adinetidae</taxon>
        <taxon>Adineta</taxon>
    </lineage>
</organism>
<protein>
    <submittedName>
        <fullName evidence="8">Uncharacterized protein</fullName>
    </submittedName>
</protein>
<evidence type="ECO:0000256" key="1">
    <source>
        <dbReference type="ARBA" id="ARBA00022729"/>
    </source>
</evidence>
<feature type="transmembrane region" description="Helical" evidence="6">
    <location>
        <begin position="38"/>
        <end position="61"/>
    </location>
</feature>
<accession>A0A815MSH6</accession>
<keyword evidence="9" id="KW-1185">Reference proteome</keyword>
<dbReference type="Pfam" id="PF01436">
    <property type="entry name" value="NHL"/>
    <property type="match status" value="2"/>
</dbReference>
<feature type="region of interest" description="Disordered" evidence="5">
    <location>
        <begin position="1"/>
        <end position="27"/>
    </location>
</feature>
<dbReference type="CDD" id="cd05819">
    <property type="entry name" value="NHL"/>
    <property type="match status" value="1"/>
</dbReference>
<proteinExistence type="predicted"/>
<dbReference type="EMBL" id="CAJNOR010003590">
    <property type="protein sequence ID" value="CAF1428579.1"/>
    <property type="molecule type" value="Genomic_DNA"/>
</dbReference>
<dbReference type="PROSITE" id="PS51125">
    <property type="entry name" value="NHL"/>
    <property type="match status" value="2"/>
</dbReference>
<name>A0A815MSH6_ADIRI</name>
<keyword evidence="1" id="KW-0732">Signal</keyword>
<dbReference type="Proteomes" id="UP000663828">
    <property type="component" value="Unassembled WGS sequence"/>
</dbReference>
<dbReference type="Gene3D" id="2.40.10.500">
    <property type="match status" value="1"/>
</dbReference>
<keyword evidence="6" id="KW-0472">Membrane</keyword>
<gene>
    <name evidence="7" type="ORF">EDS130_LOCUS29489</name>
    <name evidence="8" type="ORF">XAT740_LOCUS35642</name>
</gene>
<keyword evidence="3" id="KW-0325">Glycoprotein</keyword>
<feature type="repeat" description="NHL" evidence="4">
    <location>
        <begin position="344"/>
        <end position="375"/>
    </location>
</feature>